<reference evidence="1" key="2">
    <citation type="journal article" date="2015" name="Fish Shellfish Immunol.">
        <title>Early steps in the European eel (Anguilla anguilla)-Vibrio vulnificus interaction in the gills: Role of the RtxA13 toxin.</title>
        <authorList>
            <person name="Callol A."/>
            <person name="Pajuelo D."/>
            <person name="Ebbesson L."/>
            <person name="Teles M."/>
            <person name="MacKenzie S."/>
            <person name="Amaro C."/>
        </authorList>
    </citation>
    <scope>NUCLEOTIDE SEQUENCE</scope>
</reference>
<organism evidence="1">
    <name type="scientific">Anguilla anguilla</name>
    <name type="common">European freshwater eel</name>
    <name type="synonym">Muraena anguilla</name>
    <dbReference type="NCBI Taxonomy" id="7936"/>
    <lineage>
        <taxon>Eukaryota</taxon>
        <taxon>Metazoa</taxon>
        <taxon>Chordata</taxon>
        <taxon>Craniata</taxon>
        <taxon>Vertebrata</taxon>
        <taxon>Euteleostomi</taxon>
        <taxon>Actinopterygii</taxon>
        <taxon>Neopterygii</taxon>
        <taxon>Teleostei</taxon>
        <taxon>Anguilliformes</taxon>
        <taxon>Anguillidae</taxon>
        <taxon>Anguilla</taxon>
    </lineage>
</organism>
<proteinExistence type="predicted"/>
<dbReference type="EMBL" id="GBXM01061011">
    <property type="protein sequence ID" value="JAH47566.1"/>
    <property type="molecule type" value="Transcribed_RNA"/>
</dbReference>
<reference evidence="1" key="1">
    <citation type="submission" date="2014-11" db="EMBL/GenBank/DDBJ databases">
        <authorList>
            <person name="Amaro Gonzalez C."/>
        </authorList>
    </citation>
    <scope>NUCLEOTIDE SEQUENCE</scope>
</reference>
<protein>
    <submittedName>
        <fullName evidence="1">Uncharacterized protein</fullName>
    </submittedName>
</protein>
<dbReference type="AlphaFoldDB" id="A0A0E9T1T6"/>
<accession>A0A0E9T1T6</accession>
<name>A0A0E9T1T6_ANGAN</name>
<sequence length="45" mass="5412">MRHLGFPVFYLLFFFIKELGYVYIFRLTVDCVSDLVKNLDLFCDT</sequence>
<evidence type="ECO:0000313" key="1">
    <source>
        <dbReference type="EMBL" id="JAH47566.1"/>
    </source>
</evidence>